<evidence type="ECO:0000256" key="1">
    <source>
        <dbReference type="ARBA" id="ARBA00022512"/>
    </source>
</evidence>
<keyword evidence="4" id="KW-1133">Transmembrane helix</keyword>
<keyword evidence="3" id="KW-0572">Peptidoglycan-anchor</keyword>
<evidence type="ECO:0000256" key="5">
    <source>
        <dbReference type="SAM" id="SignalP"/>
    </source>
</evidence>
<protein>
    <recommendedName>
        <fullName evidence="6">Gram-positive cocci surface proteins LPxTG domain-containing protein</fullName>
    </recommendedName>
</protein>
<evidence type="ECO:0000256" key="4">
    <source>
        <dbReference type="SAM" id="Phobius"/>
    </source>
</evidence>
<gene>
    <name evidence="7" type="ORF">A2113_03520</name>
</gene>
<keyword evidence="4" id="KW-0472">Membrane</keyword>
<keyword evidence="5" id="KW-0732">Signal</keyword>
<keyword evidence="2" id="KW-0964">Secreted</keyword>
<proteinExistence type="predicted"/>
<keyword evidence="4" id="KW-0812">Transmembrane</keyword>
<dbReference type="Pfam" id="PF00746">
    <property type="entry name" value="Gram_pos_anchor"/>
    <property type="match status" value="1"/>
</dbReference>
<keyword evidence="1" id="KW-0134">Cell wall</keyword>
<evidence type="ECO:0000256" key="2">
    <source>
        <dbReference type="ARBA" id="ARBA00022525"/>
    </source>
</evidence>
<accession>A0A1G1W3F8</accession>
<evidence type="ECO:0000256" key="3">
    <source>
        <dbReference type="ARBA" id="ARBA00023088"/>
    </source>
</evidence>
<feature type="transmembrane region" description="Helical" evidence="4">
    <location>
        <begin position="237"/>
        <end position="260"/>
    </location>
</feature>
<organism evidence="7 8">
    <name type="scientific">Candidatus Woykebacteria bacterium GWA1_44_8</name>
    <dbReference type="NCBI Taxonomy" id="1802591"/>
    <lineage>
        <taxon>Bacteria</taxon>
        <taxon>Candidatus Woykeibacteriota</taxon>
    </lineage>
</organism>
<dbReference type="EMBL" id="MHCN01000008">
    <property type="protein sequence ID" value="OGY22173.1"/>
    <property type="molecule type" value="Genomic_DNA"/>
</dbReference>
<feature type="domain" description="Gram-positive cocci surface proteins LPxTG" evidence="6">
    <location>
        <begin position="243"/>
        <end position="267"/>
    </location>
</feature>
<dbReference type="InterPro" id="IPR019931">
    <property type="entry name" value="LPXTG_anchor"/>
</dbReference>
<evidence type="ECO:0000259" key="6">
    <source>
        <dbReference type="Pfam" id="PF00746"/>
    </source>
</evidence>
<evidence type="ECO:0000313" key="7">
    <source>
        <dbReference type="EMBL" id="OGY22173.1"/>
    </source>
</evidence>
<dbReference type="Proteomes" id="UP000176299">
    <property type="component" value="Unassembled WGS sequence"/>
</dbReference>
<dbReference type="STRING" id="1802591.A2113_03520"/>
<sequence>MKKAAFFLFGLIFLSSITPTFADVGVKIEPKSFFIQAIPGKTVREVVTLKNSFSAPKNVYLAWQGYQLTEGKFTSETDRADHTINFARLNTKIVELQPQGLGVVEIEFEVPKDTLPADYYGALVAKGEGWQERADFTIRVLGRIEEKVEIAQFSAKGDAIILKIANRGNQTTDFRASIKIQDFLGRTKNLGPIKGGLKAAEIKTIQVKHAATLPGPYQAKIDLEFGSQKQEVVFYSFWIHPEIFLIAGAIIVIAVLIFLAKRRKKND</sequence>
<feature type="signal peptide" evidence="5">
    <location>
        <begin position="1"/>
        <end position="22"/>
    </location>
</feature>
<reference evidence="7 8" key="1">
    <citation type="journal article" date="2016" name="Nat. Commun.">
        <title>Thousands of microbial genomes shed light on interconnected biogeochemical processes in an aquifer system.</title>
        <authorList>
            <person name="Anantharaman K."/>
            <person name="Brown C.T."/>
            <person name="Hug L.A."/>
            <person name="Sharon I."/>
            <person name="Castelle C.J."/>
            <person name="Probst A.J."/>
            <person name="Thomas B.C."/>
            <person name="Singh A."/>
            <person name="Wilkins M.J."/>
            <person name="Karaoz U."/>
            <person name="Brodie E.L."/>
            <person name="Williams K.H."/>
            <person name="Hubbard S.S."/>
            <person name="Banfield J.F."/>
        </authorList>
    </citation>
    <scope>NUCLEOTIDE SEQUENCE [LARGE SCALE GENOMIC DNA]</scope>
</reference>
<evidence type="ECO:0000313" key="8">
    <source>
        <dbReference type="Proteomes" id="UP000176299"/>
    </source>
</evidence>
<dbReference type="AlphaFoldDB" id="A0A1G1W3F8"/>
<comment type="caution">
    <text evidence="7">The sequence shown here is derived from an EMBL/GenBank/DDBJ whole genome shotgun (WGS) entry which is preliminary data.</text>
</comment>
<feature type="chain" id="PRO_5009581109" description="Gram-positive cocci surface proteins LPxTG domain-containing protein" evidence="5">
    <location>
        <begin position="23"/>
        <end position="267"/>
    </location>
</feature>
<name>A0A1G1W3F8_9BACT</name>